<dbReference type="RefSeq" id="XP_008871450.1">
    <property type="nucleotide sequence ID" value="XM_008873228.1"/>
</dbReference>
<dbReference type="EMBL" id="KI913966">
    <property type="protein sequence ID" value="ETV99674.1"/>
    <property type="molecule type" value="Genomic_DNA"/>
</dbReference>
<sequence length="111" mass="11817">MATRSLATGQPHFCASCGKFGASMSITRSGLLFFCSKECLQRRHRRAHGATMIGGLHPICEVESPRPRTSTSSCELCCLGRGGTRLEVSSAEDTSSIVSTCACGNLVGFWV</sequence>
<dbReference type="VEuPathDB" id="FungiDB:H310_07740"/>
<accession>A0A024U0B7</accession>
<protein>
    <submittedName>
        <fullName evidence="1">Uncharacterized protein</fullName>
    </submittedName>
</protein>
<evidence type="ECO:0000313" key="1">
    <source>
        <dbReference type="EMBL" id="ETV99674.1"/>
    </source>
</evidence>
<dbReference type="AlphaFoldDB" id="A0A024U0B7"/>
<organism evidence="1">
    <name type="scientific">Aphanomyces invadans</name>
    <dbReference type="NCBI Taxonomy" id="157072"/>
    <lineage>
        <taxon>Eukaryota</taxon>
        <taxon>Sar</taxon>
        <taxon>Stramenopiles</taxon>
        <taxon>Oomycota</taxon>
        <taxon>Saprolegniomycetes</taxon>
        <taxon>Saprolegniales</taxon>
        <taxon>Verrucalvaceae</taxon>
        <taxon>Aphanomyces</taxon>
    </lineage>
</organism>
<proteinExistence type="predicted"/>
<reference evidence="1" key="1">
    <citation type="submission" date="2013-12" db="EMBL/GenBank/DDBJ databases">
        <title>The Genome Sequence of Aphanomyces invadans NJM9701.</title>
        <authorList>
            <consortium name="The Broad Institute Genomics Platform"/>
            <person name="Russ C."/>
            <person name="Tyler B."/>
            <person name="van West P."/>
            <person name="Dieguez-Uribeondo J."/>
            <person name="Young S.K."/>
            <person name="Zeng Q."/>
            <person name="Gargeya S."/>
            <person name="Fitzgerald M."/>
            <person name="Abouelleil A."/>
            <person name="Alvarado L."/>
            <person name="Chapman S.B."/>
            <person name="Gainer-Dewar J."/>
            <person name="Goldberg J."/>
            <person name="Griggs A."/>
            <person name="Gujja S."/>
            <person name="Hansen M."/>
            <person name="Howarth C."/>
            <person name="Imamovic A."/>
            <person name="Ireland A."/>
            <person name="Larimer J."/>
            <person name="McCowan C."/>
            <person name="Murphy C."/>
            <person name="Pearson M."/>
            <person name="Poon T.W."/>
            <person name="Priest M."/>
            <person name="Roberts A."/>
            <person name="Saif S."/>
            <person name="Shea T."/>
            <person name="Sykes S."/>
            <person name="Wortman J."/>
            <person name="Nusbaum C."/>
            <person name="Birren B."/>
        </authorList>
    </citation>
    <scope>NUCLEOTIDE SEQUENCE [LARGE SCALE GENOMIC DNA]</scope>
    <source>
        <strain evidence="1">NJM9701</strain>
    </source>
</reference>
<gene>
    <name evidence="1" type="ORF">H310_07740</name>
</gene>
<dbReference type="OrthoDB" id="77619at2759"/>
<name>A0A024U0B7_9STRA</name>
<dbReference type="GeneID" id="20084790"/>